<dbReference type="Proteomes" id="UP001317191">
    <property type="component" value="Unassembled WGS sequence"/>
</dbReference>
<evidence type="ECO:0000313" key="3">
    <source>
        <dbReference type="Proteomes" id="UP001317191"/>
    </source>
</evidence>
<dbReference type="Pfam" id="PF20009">
    <property type="entry name" value="GEVED"/>
    <property type="match status" value="1"/>
</dbReference>
<dbReference type="InterPro" id="IPR036179">
    <property type="entry name" value="Ig-like_dom_sf"/>
</dbReference>
<dbReference type="EMBL" id="JAMLJM010000001">
    <property type="protein sequence ID" value="MCL9807915.1"/>
    <property type="molecule type" value="Genomic_DNA"/>
</dbReference>
<gene>
    <name evidence="2" type="ORF">NAT50_00915</name>
</gene>
<dbReference type="InterPro" id="IPR045474">
    <property type="entry name" value="GEVED"/>
</dbReference>
<dbReference type="InterPro" id="IPR013783">
    <property type="entry name" value="Ig-like_fold"/>
</dbReference>
<dbReference type="RefSeq" id="WP_250590553.1">
    <property type="nucleotide sequence ID" value="NZ_JAMLJM010000001.1"/>
</dbReference>
<dbReference type="InterPro" id="IPR003599">
    <property type="entry name" value="Ig_sub"/>
</dbReference>
<protein>
    <submittedName>
        <fullName evidence="2">GEVED domain-containing protein</fullName>
    </submittedName>
</protein>
<accession>A0ABT0TKQ9</accession>
<name>A0ABT0TKQ9_9FLAO</name>
<sequence length="1348" mass="145294">MFLNSSVSWGQVTITKPSLTVTAYCGFPTDYYPLGDIVITEKDTEDFSLPNIFKVYSVVLTAPTNFEFKPNTGAVTADSDEDITNISINVTATAITITYSSSEIFRNNELDKVTISGIEVRGTTAASTGSIYRSGGSGIITGLEDSTPVASLTSVTSTAVPAITTNPANATVAAGGNTSFTVVASNHPTSYTWEVSTNGGSTWSTVTNGGVYSNATTATLNITGATLSMDGYQYRVRATNGCGASAYSTAATLTVSLNYCNTATSTSSSVYINSFQTVGNITNLTNSGTGYTNSGYTDYTNLPTTTQIPGGGITAKYDLAYSVSFKAWVDWNKDGVFNDTTERVYDTGSYLGKSTSFGFVVPTTTTPGTYRMRVRAYDQGLTSLQPCGALSNGETEDYKITIIPDCSSKITSVTDGARCDTGTVTLSANATAGTTEWRWYTAETGGTLAGSSNTSSWTTPSLSTTTTYWVAAWNGSCESYFRKKVVAKIKPIAGLSFTTASPTVCGEESIISLDAAGGNEEVDLVYEDFEGPAVLTTSNATATGHEWTTKASTFIPTGTALWRPAINSREAGNKFAYTTCNMPSENVVTRLISNSLSSATFTSLTLTFRHYFSYYASPGDHGYVQYSIDNGASWINLYHFQSDQGEAGQFKTETISLPASCLNITTLKIRFSYESTGGNGWAVDDIRLYGSRPLVPNFTWTGTPVDAYTDAACTIPYTAGTALAGTTVWIKPTLAQLELGSYSFTANANLANGCTTSATINVTNKSKVWKGTTSNDWNVSSNWLPAGVPDATTCVIIPTGTSSKIINAPTALAKNLTVKAPTGNLELQTNQNLIVTDWVKVENGGVFNIRNSANLVQLNDTPSPANSGNITMNRTANNLHLFDYVYWSSPVENFAVTNVSPLTPTSKIYHWVTTHNNGTGYGYGNWLNVNENMVAGKGYIVRVPNANTSFSTTFTGKPHNGMITKGVARGPYNTGVDYLGTNGWITTHDDNWNLVGNPYPSAIDAIEFLAANSGIIEGEVNLWTHSSAISNTNTSPYYQTFSYNYKSNDYVTYNASGNNIGATIGFNGKIAAGQGFFVKMIDGGVGTANLTFNNSMRTDGSNNAYNNGQFYRTSSQQTATTEPEKHRIWLDLIDSNMNTSRFMTGYIEGATNDKDHLYDARTNYTESLKAFTMVDQSDDIFVIQGRSLPFDPNDKINFGIQVPANATYKIAIADVDGLFKTEGQKIYVEDLLTNTTHDLTLSPYSFTSDKGIFKNRFVIKFNDQKLSNTDNEFSNSVVVFGKEQLTIKSELFSIKEVTVYDVLGKTLLHAKDITEKEYQANALRPTNTVILVKATLENGAVITKKVIF</sequence>
<dbReference type="Gene3D" id="2.60.120.260">
    <property type="entry name" value="Galactose-binding domain-like"/>
    <property type="match status" value="1"/>
</dbReference>
<reference evidence="2 3" key="1">
    <citation type="submission" date="2022-05" db="EMBL/GenBank/DDBJ databases">
        <title>Flavobacterium sp., isolated from activated sludge.</title>
        <authorList>
            <person name="Ran Q."/>
        </authorList>
    </citation>
    <scope>NUCLEOTIDE SEQUENCE [LARGE SCALE GENOMIC DNA]</scope>
    <source>
        <strain evidence="2 3">HXWNR70</strain>
    </source>
</reference>
<feature type="domain" description="Ig-like" evidence="1">
    <location>
        <begin position="161"/>
        <end position="254"/>
    </location>
</feature>
<dbReference type="InterPro" id="IPR007110">
    <property type="entry name" value="Ig-like_dom"/>
</dbReference>
<evidence type="ECO:0000313" key="2">
    <source>
        <dbReference type="EMBL" id="MCL9807915.1"/>
    </source>
</evidence>
<dbReference type="SMART" id="SM00409">
    <property type="entry name" value="IG"/>
    <property type="match status" value="1"/>
</dbReference>
<dbReference type="SUPFAM" id="SSF48726">
    <property type="entry name" value="Immunoglobulin"/>
    <property type="match status" value="1"/>
</dbReference>
<keyword evidence="3" id="KW-1185">Reference proteome</keyword>
<dbReference type="PROSITE" id="PS50835">
    <property type="entry name" value="IG_LIKE"/>
    <property type="match status" value="1"/>
</dbReference>
<comment type="caution">
    <text evidence="2">The sequence shown here is derived from an EMBL/GenBank/DDBJ whole genome shotgun (WGS) entry which is preliminary data.</text>
</comment>
<organism evidence="2 3">
    <name type="scientific">Flavobacterium luminosum</name>
    <dbReference type="NCBI Taxonomy" id="2949086"/>
    <lineage>
        <taxon>Bacteria</taxon>
        <taxon>Pseudomonadati</taxon>
        <taxon>Bacteroidota</taxon>
        <taxon>Flavobacteriia</taxon>
        <taxon>Flavobacteriales</taxon>
        <taxon>Flavobacteriaceae</taxon>
        <taxon>Flavobacterium</taxon>
    </lineage>
</organism>
<dbReference type="NCBIfam" id="NF033708">
    <property type="entry name" value="T9SS_Cterm_ChiA"/>
    <property type="match status" value="1"/>
</dbReference>
<dbReference type="InterPro" id="IPR044023">
    <property type="entry name" value="Ig_7"/>
</dbReference>
<proteinExistence type="predicted"/>
<dbReference type="Gene3D" id="2.60.40.10">
    <property type="entry name" value="Immunoglobulins"/>
    <property type="match status" value="1"/>
</dbReference>
<evidence type="ECO:0000259" key="1">
    <source>
        <dbReference type="PROSITE" id="PS50835"/>
    </source>
</evidence>
<dbReference type="Pfam" id="PF19081">
    <property type="entry name" value="Ig_7"/>
    <property type="match status" value="1"/>
</dbReference>